<reference evidence="2 3" key="1">
    <citation type="submission" date="2024-06" db="EMBL/GenBank/DDBJ databases">
        <authorList>
            <person name="Kraege A."/>
            <person name="Thomma B."/>
        </authorList>
    </citation>
    <scope>NUCLEOTIDE SEQUENCE [LARGE SCALE GENOMIC DNA]</scope>
</reference>
<keyword evidence="3" id="KW-1185">Reference proteome</keyword>
<sequence>MSFRSLPPIAIYFVLLMSAYSPLAWCMRDKVQSVHQHGDLRALYINTLKKSVTGILLETQSYQPAASAKESQLRVVPFQREKRINGEDWPVQGLSMVGLKRLDNLETLFNHIEALKIPGDLIECGVWRGGASLFMRGLLKAHGVTDRTVHLVDSFDGLPKNSTGADDDGWSEMEVLKVPLEAVQGAFERYELLDRQVHFHKGYFRDSLPAFRQFFTGRIALLRMDGDMYESTTDILYNLVDLLSPGACIVVDDWEIPVCQRAMKDFFATHSLEPTIHHIDTTAVYFCLEDPVKLNMGWYDSFNAKRVT</sequence>
<organism evidence="2 3">
    <name type="scientific">Coccomyxa viridis</name>
    <dbReference type="NCBI Taxonomy" id="1274662"/>
    <lineage>
        <taxon>Eukaryota</taxon>
        <taxon>Viridiplantae</taxon>
        <taxon>Chlorophyta</taxon>
        <taxon>core chlorophytes</taxon>
        <taxon>Trebouxiophyceae</taxon>
        <taxon>Trebouxiophyceae incertae sedis</taxon>
        <taxon>Coccomyxaceae</taxon>
        <taxon>Coccomyxa</taxon>
    </lineage>
</organism>
<evidence type="ECO:0000313" key="2">
    <source>
        <dbReference type="EMBL" id="CAL5222931.1"/>
    </source>
</evidence>
<protein>
    <submittedName>
        <fullName evidence="2">G5366 protein</fullName>
    </submittedName>
</protein>
<gene>
    <name evidence="2" type="primary">g5366</name>
    <name evidence="2" type="ORF">VP750_LOCUS4590</name>
</gene>
<dbReference type="SUPFAM" id="SSF53335">
    <property type="entry name" value="S-adenosyl-L-methionine-dependent methyltransferases"/>
    <property type="match status" value="1"/>
</dbReference>
<feature type="signal peptide" evidence="1">
    <location>
        <begin position="1"/>
        <end position="26"/>
    </location>
</feature>
<dbReference type="InterPro" id="IPR029063">
    <property type="entry name" value="SAM-dependent_MTases_sf"/>
</dbReference>
<evidence type="ECO:0000313" key="3">
    <source>
        <dbReference type="Proteomes" id="UP001497392"/>
    </source>
</evidence>
<dbReference type="PANTHER" id="PTHR40036:SF1">
    <property type="entry name" value="MACROCIN O-METHYLTRANSFERASE"/>
    <property type="match status" value="1"/>
</dbReference>
<dbReference type="EMBL" id="CAXHTA020000007">
    <property type="protein sequence ID" value="CAL5222931.1"/>
    <property type="molecule type" value="Genomic_DNA"/>
</dbReference>
<name>A0ABP1FSN4_9CHLO</name>
<dbReference type="Pfam" id="PF05711">
    <property type="entry name" value="TylF"/>
    <property type="match status" value="1"/>
</dbReference>
<keyword evidence="1" id="KW-0732">Signal</keyword>
<evidence type="ECO:0000256" key="1">
    <source>
        <dbReference type="SAM" id="SignalP"/>
    </source>
</evidence>
<dbReference type="Gene3D" id="3.40.50.150">
    <property type="entry name" value="Vaccinia Virus protein VP39"/>
    <property type="match status" value="1"/>
</dbReference>
<dbReference type="Proteomes" id="UP001497392">
    <property type="component" value="Unassembled WGS sequence"/>
</dbReference>
<comment type="caution">
    <text evidence="2">The sequence shown here is derived from an EMBL/GenBank/DDBJ whole genome shotgun (WGS) entry which is preliminary data.</text>
</comment>
<dbReference type="InterPro" id="IPR008884">
    <property type="entry name" value="TylF_MeTrfase"/>
</dbReference>
<accession>A0ABP1FSN4</accession>
<feature type="chain" id="PRO_5046848959" evidence="1">
    <location>
        <begin position="27"/>
        <end position="308"/>
    </location>
</feature>
<proteinExistence type="predicted"/>
<dbReference type="PANTHER" id="PTHR40036">
    <property type="entry name" value="MACROCIN O-METHYLTRANSFERASE"/>
    <property type="match status" value="1"/>
</dbReference>